<dbReference type="RefSeq" id="WP_072061320.1">
    <property type="nucleotide sequence ID" value="NZ_CP162154.1"/>
</dbReference>
<feature type="domain" description="ABC-three component systems C-terminal" evidence="1">
    <location>
        <begin position="64"/>
        <end position="176"/>
    </location>
</feature>
<dbReference type="AlphaFoldDB" id="A0A0H3ZLS4"/>
<dbReference type="GeneID" id="93266355"/>
<evidence type="ECO:0000259" key="1">
    <source>
        <dbReference type="Pfam" id="PF20285"/>
    </source>
</evidence>
<dbReference type="Pfam" id="PF20285">
    <property type="entry name" value="CTD9"/>
    <property type="match status" value="1"/>
</dbReference>
<sequence length="180" mass="20361">MTISQVKYQDGASHDGDNNFYTLSSLESTIDQVKKSCLGHDELISIMEDLAEYLDDYPGREIIGLEGKLLRGDRSDLVERATRLKNKFARRVAKDQMSLVEQTVYIQILSAICSSWHQCIYPAIMSGQSKVEIDRLVNIEIIQPVHKAIVRYDSLITTELVSGMLYFLTGLCHVSWGIKC</sequence>
<proteinExistence type="predicted"/>
<accession>A0A0H3ZLS4</accession>
<organism evidence="2">
    <name type="scientific">Enterobacter cloacae</name>
    <dbReference type="NCBI Taxonomy" id="550"/>
    <lineage>
        <taxon>Bacteria</taxon>
        <taxon>Pseudomonadati</taxon>
        <taxon>Pseudomonadota</taxon>
        <taxon>Gammaproteobacteria</taxon>
        <taxon>Enterobacterales</taxon>
        <taxon>Enterobacteriaceae</taxon>
        <taxon>Enterobacter</taxon>
        <taxon>Enterobacter cloacae complex</taxon>
    </lineage>
</organism>
<dbReference type="InterPro" id="IPR046911">
    <property type="entry name" value="ABC-3C_CTD9"/>
</dbReference>
<reference evidence="2" key="1">
    <citation type="journal article" date="2017" name="Antimicrob. Agents Chemother.">
        <title>Enterobacter cloacae Complex Isolates Harboring blaNMC-A or blaIMI-Type Class A Carbapenemase Genes on Novel Chromosomal Integrative Elements and Plasmids.</title>
        <authorList>
            <person name="Boyd D.A."/>
            <person name="Mataseje L.F."/>
            <person name="Davidson R."/>
            <person name="Delport J.A."/>
            <person name="Fuller J."/>
            <person name="Hoang L."/>
            <person name="Lefebvre B."/>
            <person name="Levett P.N."/>
            <person name="Roscoe D.L."/>
            <person name="Willey B.M."/>
            <person name="Mulvey M.R."/>
        </authorList>
    </citation>
    <scope>NUCLEOTIDE SEQUENCE</scope>
    <source>
        <strain evidence="2">N11-1168</strain>
    </source>
</reference>
<name>A0A0H3ZLS4_ENTCL</name>
<dbReference type="EMBL" id="KR057494">
    <property type="protein sequence ID" value="AKN35432.1"/>
    <property type="molecule type" value="Genomic_DNA"/>
</dbReference>
<protein>
    <recommendedName>
        <fullName evidence="1">ABC-three component systems C-terminal domain-containing protein</fullName>
    </recommendedName>
</protein>
<evidence type="ECO:0000313" key="2">
    <source>
        <dbReference type="EMBL" id="AKN35432.1"/>
    </source>
</evidence>